<dbReference type="EMBL" id="JRHA01000005">
    <property type="protein sequence ID" value="PQK15642.1"/>
    <property type="molecule type" value="Genomic_DNA"/>
</dbReference>
<name>A0A2S7YIG7_BEABA</name>
<proteinExistence type="predicted"/>
<comment type="caution">
    <text evidence="1">The sequence shown here is derived from an EMBL/GenBank/DDBJ whole genome shotgun (WGS) entry which is preliminary data.</text>
</comment>
<protein>
    <submittedName>
        <fullName evidence="1">Uncharacterized protein</fullName>
    </submittedName>
</protein>
<dbReference type="OrthoDB" id="10550312at2759"/>
<accession>A0A2S7YIG7</accession>
<organism evidence="1 2">
    <name type="scientific">Beauveria bassiana</name>
    <name type="common">White muscardine disease fungus</name>
    <name type="synonym">Tritirachium shiotae</name>
    <dbReference type="NCBI Taxonomy" id="176275"/>
    <lineage>
        <taxon>Eukaryota</taxon>
        <taxon>Fungi</taxon>
        <taxon>Dikarya</taxon>
        <taxon>Ascomycota</taxon>
        <taxon>Pezizomycotina</taxon>
        <taxon>Sordariomycetes</taxon>
        <taxon>Hypocreomycetidae</taxon>
        <taxon>Hypocreales</taxon>
        <taxon>Cordycipitaceae</taxon>
        <taxon>Beauveria</taxon>
    </lineage>
</organism>
<evidence type="ECO:0000313" key="2">
    <source>
        <dbReference type="Proteomes" id="UP000237441"/>
    </source>
</evidence>
<dbReference type="Proteomes" id="UP000237441">
    <property type="component" value="Unassembled WGS sequence"/>
</dbReference>
<gene>
    <name evidence="1" type="ORF">BB8028_0005g11540</name>
</gene>
<sequence length="78" mass="8911">MTFTPETLSDSESKTIAWVDNKIPAETYYGKDGMIYWKNAVVTDQKALKVWREYVTGKGHLEVGGELYIYGGQVFQEK</sequence>
<evidence type="ECO:0000313" key="1">
    <source>
        <dbReference type="EMBL" id="PQK15642.1"/>
    </source>
</evidence>
<dbReference type="AlphaFoldDB" id="A0A2S7YIG7"/>
<reference evidence="1 2" key="1">
    <citation type="submission" date="2016-07" db="EMBL/GenBank/DDBJ databases">
        <title>Comparative genomics of the entomopathogenic fungus Beauveria bassiana.</title>
        <authorList>
            <person name="Valero Jimenez C.A."/>
            <person name="Zwaan B.J."/>
            <person name="Van Kan J.A."/>
            <person name="Takken W."/>
            <person name="Debets A.J."/>
            <person name="Schoustra S.E."/>
            <person name="Koenraadt C.J."/>
        </authorList>
    </citation>
    <scope>NUCLEOTIDE SEQUENCE [LARGE SCALE GENOMIC DNA]</scope>
    <source>
        <strain evidence="1 2">ARSEF 8028</strain>
    </source>
</reference>